<organism evidence="1 2">
    <name type="scientific">Paraoerskovia sediminicola</name>
    <dbReference type="NCBI Taxonomy" id="1138587"/>
    <lineage>
        <taxon>Bacteria</taxon>
        <taxon>Bacillati</taxon>
        <taxon>Actinomycetota</taxon>
        <taxon>Actinomycetes</taxon>
        <taxon>Micrococcales</taxon>
        <taxon>Cellulomonadaceae</taxon>
        <taxon>Paraoerskovia</taxon>
    </lineage>
</organism>
<evidence type="ECO:0000313" key="2">
    <source>
        <dbReference type="Proteomes" id="UP001321475"/>
    </source>
</evidence>
<evidence type="ECO:0000313" key="1">
    <source>
        <dbReference type="EMBL" id="BDZ42422.1"/>
    </source>
</evidence>
<name>A0ABN6XFG9_9CELL</name>
<gene>
    <name evidence="1" type="ORF">GCM10025865_17210</name>
</gene>
<sequence length="143" mass="14228">MSRILWSGTGVAVIGGTTVGLLAAFWYTGLALATFGLTAAVTVGLVLRATSSGAGQQVVTASQGATARSLDTDRATGTTTGTVTGSPTVPATVGALASVLHLKGRGWSDPEPSLAHDLEAEVRPISPGVSTSPLAATEIRRGA</sequence>
<dbReference type="EMBL" id="AP027729">
    <property type="protein sequence ID" value="BDZ42422.1"/>
    <property type="molecule type" value="Genomic_DNA"/>
</dbReference>
<accession>A0ABN6XFG9</accession>
<keyword evidence="2" id="KW-1185">Reference proteome</keyword>
<protein>
    <submittedName>
        <fullName evidence="1">Uncharacterized protein</fullName>
    </submittedName>
</protein>
<dbReference type="RefSeq" id="WP_286216908.1">
    <property type="nucleotide sequence ID" value="NZ_AP027729.1"/>
</dbReference>
<reference evidence="2" key="1">
    <citation type="journal article" date="2019" name="Int. J. Syst. Evol. Microbiol.">
        <title>The Global Catalogue of Microorganisms (GCM) 10K type strain sequencing project: providing services to taxonomists for standard genome sequencing and annotation.</title>
        <authorList>
            <consortium name="The Broad Institute Genomics Platform"/>
            <consortium name="The Broad Institute Genome Sequencing Center for Infectious Disease"/>
            <person name="Wu L."/>
            <person name="Ma J."/>
        </authorList>
    </citation>
    <scope>NUCLEOTIDE SEQUENCE [LARGE SCALE GENOMIC DNA]</scope>
    <source>
        <strain evidence="2">NBRC 108565</strain>
    </source>
</reference>
<dbReference type="Proteomes" id="UP001321475">
    <property type="component" value="Chromosome"/>
</dbReference>
<proteinExistence type="predicted"/>